<gene>
    <name evidence="1" type="ORF">IAA48_08770</name>
</gene>
<dbReference type="Proteomes" id="UP000824205">
    <property type="component" value="Unassembled WGS sequence"/>
</dbReference>
<dbReference type="GO" id="GO:0016787">
    <property type="term" value="F:hydrolase activity"/>
    <property type="evidence" value="ECO:0007669"/>
    <property type="project" value="UniProtKB-KW"/>
</dbReference>
<evidence type="ECO:0000313" key="2">
    <source>
        <dbReference type="Proteomes" id="UP000824205"/>
    </source>
</evidence>
<comment type="caution">
    <text evidence="1">The sequence shown here is derived from an EMBL/GenBank/DDBJ whole genome shotgun (WGS) entry which is preliminary data.</text>
</comment>
<dbReference type="AlphaFoldDB" id="A0A9D1RE45"/>
<reference evidence="1" key="2">
    <citation type="submission" date="2021-04" db="EMBL/GenBank/DDBJ databases">
        <authorList>
            <person name="Gilroy R."/>
        </authorList>
    </citation>
    <scope>NUCLEOTIDE SEQUENCE</scope>
    <source>
        <strain evidence="1">421</strain>
    </source>
</reference>
<protein>
    <submittedName>
        <fullName evidence="1">Haloacid dehalogenase-like hydrolase</fullName>
    </submittedName>
</protein>
<name>A0A9D1RE45_9FIRM</name>
<dbReference type="Gene3D" id="3.40.50.1000">
    <property type="entry name" value="HAD superfamily/HAD-like"/>
    <property type="match status" value="1"/>
</dbReference>
<proteinExistence type="predicted"/>
<dbReference type="Pfam" id="PF12710">
    <property type="entry name" value="HAD"/>
    <property type="match status" value="1"/>
</dbReference>
<sequence length="190" mass="22291">MHVNVYDFDNTIYDGETLVDFILYFVRRDVKIWKYLPKLIVIALKDALHLFTVEDAVDAYASFLEGYYVNAGDISGAVVDFWDKNEKKIKPWYSKVRKESDIIVSGTTDFLLDEIMKRMGIKNYVGSSIDKKTGKFRRLCFLENKVKIFHELYPNAHIENFYTDSMNDKAMMDIADHVYLVKKDRITKIK</sequence>
<dbReference type="InterPro" id="IPR036412">
    <property type="entry name" value="HAD-like_sf"/>
</dbReference>
<organism evidence="1 2">
    <name type="scientific">Candidatus Eubacterium faecipullorum</name>
    <dbReference type="NCBI Taxonomy" id="2838571"/>
    <lineage>
        <taxon>Bacteria</taxon>
        <taxon>Bacillati</taxon>
        <taxon>Bacillota</taxon>
        <taxon>Clostridia</taxon>
        <taxon>Eubacteriales</taxon>
        <taxon>Eubacteriaceae</taxon>
        <taxon>Eubacterium</taxon>
    </lineage>
</organism>
<dbReference type="InterPro" id="IPR023214">
    <property type="entry name" value="HAD_sf"/>
</dbReference>
<accession>A0A9D1RE45</accession>
<keyword evidence="1" id="KW-0378">Hydrolase</keyword>
<evidence type="ECO:0000313" key="1">
    <source>
        <dbReference type="EMBL" id="HIW86571.1"/>
    </source>
</evidence>
<dbReference type="SUPFAM" id="SSF56784">
    <property type="entry name" value="HAD-like"/>
    <property type="match status" value="1"/>
</dbReference>
<dbReference type="EMBL" id="DXGE01000035">
    <property type="protein sequence ID" value="HIW86571.1"/>
    <property type="molecule type" value="Genomic_DNA"/>
</dbReference>
<dbReference type="Gene3D" id="1.20.1440.100">
    <property type="entry name" value="SG protein - dephosphorylation function"/>
    <property type="match status" value="1"/>
</dbReference>
<reference evidence="1" key="1">
    <citation type="journal article" date="2021" name="PeerJ">
        <title>Extensive microbial diversity within the chicken gut microbiome revealed by metagenomics and culture.</title>
        <authorList>
            <person name="Gilroy R."/>
            <person name="Ravi A."/>
            <person name="Getino M."/>
            <person name="Pursley I."/>
            <person name="Horton D.L."/>
            <person name="Alikhan N.F."/>
            <person name="Baker D."/>
            <person name="Gharbi K."/>
            <person name="Hall N."/>
            <person name="Watson M."/>
            <person name="Adriaenssens E.M."/>
            <person name="Foster-Nyarko E."/>
            <person name="Jarju S."/>
            <person name="Secka A."/>
            <person name="Antonio M."/>
            <person name="Oren A."/>
            <person name="Chaudhuri R.R."/>
            <person name="La Ragione R."/>
            <person name="Hildebrand F."/>
            <person name="Pallen M.J."/>
        </authorList>
    </citation>
    <scope>NUCLEOTIDE SEQUENCE</scope>
    <source>
        <strain evidence="1">421</strain>
    </source>
</reference>